<evidence type="ECO:0000313" key="2">
    <source>
        <dbReference type="EMBL" id="KAF2224405.1"/>
    </source>
</evidence>
<proteinExistence type="predicted"/>
<evidence type="ECO:0000256" key="1">
    <source>
        <dbReference type="SAM" id="MobiDB-lite"/>
    </source>
</evidence>
<feature type="compositionally biased region" description="Low complexity" evidence="1">
    <location>
        <begin position="437"/>
        <end position="451"/>
    </location>
</feature>
<accession>A0A6A6GFC6</accession>
<reference evidence="3" key="1">
    <citation type="journal article" date="2020" name="Stud. Mycol.">
        <title>101 Dothideomycetes genomes: A test case for predicting lifestyles and emergence of pathogens.</title>
        <authorList>
            <person name="Haridas S."/>
            <person name="Albert R."/>
            <person name="Binder M."/>
            <person name="Bloem J."/>
            <person name="LaButti K."/>
            <person name="Salamov A."/>
            <person name="Andreopoulos B."/>
            <person name="Baker S."/>
            <person name="Barry K."/>
            <person name="Bills G."/>
            <person name="Bluhm B."/>
            <person name="Cannon C."/>
            <person name="Castanera R."/>
            <person name="Culley D."/>
            <person name="Daum C."/>
            <person name="Ezra D."/>
            <person name="Gonzalez J."/>
            <person name="Henrissat B."/>
            <person name="Kuo A."/>
            <person name="Liang C."/>
            <person name="Lipzen A."/>
            <person name="Lutzoni F."/>
            <person name="Magnuson J."/>
            <person name="Mondo S."/>
            <person name="Nolan M."/>
            <person name="Ohm R."/>
            <person name="Pangilinan J."/>
            <person name="Park H.-J."/>
            <person name="Ramirez L."/>
            <person name="Alfaro M."/>
            <person name="Sun H."/>
            <person name="Tritt A."/>
            <person name="Yoshinaga Y."/>
            <person name="Zwiers L.-H."/>
            <person name="Turgeon B."/>
            <person name="Goodwin S."/>
            <person name="Spatafora J."/>
            <person name="Crous P."/>
            <person name="Grigoriev I."/>
        </authorList>
    </citation>
    <scope>NUCLEOTIDE SEQUENCE [LARGE SCALE GENOMIC DNA]</scope>
    <source>
        <strain evidence="3">CECT 20119</strain>
    </source>
</reference>
<dbReference type="AlphaFoldDB" id="A0A6A6GFC6"/>
<dbReference type="EMBL" id="ML992505">
    <property type="protein sequence ID" value="KAF2224405.1"/>
    <property type="molecule type" value="Genomic_DNA"/>
</dbReference>
<organism evidence="2 3">
    <name type="scientific">Elsinoe ampelina</name>
    <dbReference type="NCBI Taxonomy" id="302913"/>
    <lineage>
        <taxon>Eukaryota</taxon>
        <taxon>Fungi</taxon>
        <taxon>Dikarya</taxon>
        <taxon>Ascomycota</taxon>
        <taxon>Pezizomycotina</taxon>
        <taxon>Dothideomycetes</taxon>
        <taxon>Dothideomycetidae</taxon>
        <taxon>Myriangiales</taxon>
        <taxon>Elsinoaceae</taxon>
        <taxon>Elsinoe</taxon>
    </lineage>
</organism>
<keyword evidence="3" id="KW-1185">Reference proteome</keyword>
<dbReference type="PANTHER" id="PTHR37540:SF5">
    <property type="entry name" value="TRANSCRIPTION FACTOR DOMAIN-CONTAINING PROTEIN"/>
    <property type="match status" value="1"/>
</dbReference>
<evidence type="ECO:0000313" key="3">
    <source>
        <dbReference type="Proteomes" id="UP000799538"/>
    </source>
</evidence>
<protein>
    <submittedName>
        <fullName evidence="2">Uncharacterized protein</fullName>
    </submittedName>
</protein>
<name>A0A6A6GFC6_9PEZI</name>
<dbReference type="OrthoDB" id="3890834at2759"/>
<feature type="region of interest" description="Disordered" evidence="1">
    <location>
        <begin position="428"/>
        <end position="455"/>
    </location>
</feature>
<feature type="region of interest" description="Disordered" evidence="1">
    <location>
        <begin position="36"/>
        <end position="73"/>
    </location>
</feature>
<sequence length="560" mass="62763">MAPNPGFVFVSCTGQDHKGDKKLMPRLRQHVMLHHLRAKHDERRRSSVATLATSSSSRSSDSNEDESPHASSYADHAAQLVRKSKSTQAYQSFGTAPVQEETLAVIPLHHDQATTPLGVSFDPFDALPVKGIADMGDIFHWFYSGQSDPGTHQWRNSTRYHWLDKHWELTRQSPVMFNFSLCFALEKKSIITRASQASRIFQYRSSVLAALQADLANNPTRLPGQTVATMAGLAYIALRDGEVEVATAHIRAISLLAPLDRYEMHIWLYVVWVDFRLAASTFTLPYFTHYIPPECDAPLPFTPTEFAHAAHLASQNILTFPHTCPTTTQAALLLFQRLHEVCLAVDKEDTELTTLYGHLYETEHSLITFSHRAWKAASSAPNTVTKILLLAAQLSFWTSTFYVLPQGRRFNIDLHSRLLEQFSLLTHPNSPDPKNRSPPSLLYPSPSSLSPHSPPSSLPDAWASTAALPSLLWVLFISTASAKEFDTSRLPSFVELLKLTAAAMGCKTREDFEGELRRFPWTRHGCERMVGVVWGEVSGMLVRGGEREGQVFWIEEMGVR</sequence>
<gene>
    <name evidence="2" type="ORF">BDZ85DRAFT_280993</name>
</gene>
<dbReference type="Proteomes" id="UP000799538">
    <property type="component" value="Unassembled WGS sequence"/>
</dbReference>
<feature type="compositionally biased region" description="Low complexity" evidence="1">
    <location>
        <begin position="47"/>
        <end position="60"/>
    </location>
</feature>
<dbReference type="PANTHER" id="PTHR37540">
    <property type="entry name" value="TRANSCRIPTION FACTOR (ACR-2), PUTATIVE-RELATED-RELATED"/>
    <property type="match status" value="1"/>
</dbReference>